<sequence>MYSDLVLDASAARCHTLAGGGRGGCGLADRTTLRGGFVSVGLEGLWGQTIGRNRAGSRSDAHAQLLARSQRYRRSSRDGQAWRGSTSVSLMREGGVQEPQRLNWNSRSTDRKATNKHSGMAMLRKTGCAGRTRALMMIPASKMDRLSREEMVVTGLWLKRARTER</sequence>
<protein>
    <submittedName>
        <fullName evidence="2">Uncharacterized protein</fullName>
    </submittedName>
</protein>
<proteinExistence type="predicted"/>
<keyword evidence="3" id="KW-1185">Reference proteome</keyword>
<accession>A0A1L9PX84</accession>
<gene>
    <name evidence="2" type="ORF">ASPVEDRAFT_45482</name>
</gene>
<evidence type="ECO:0000256" key="1">
    <source>
        <dbReference type="SAM" id="MobiDB-lite"/>
    </source>
</evidence>
<name>A0A1L9PX84_ASPVE</name>
<evidence type="ECO:0000313" key="2">
    <source>
        <dbReference type="EMBL" id="OJJ06065.1"/>
    </source>
</evidence>
<organism evidence="2 3">
    <name type="scientific">Aspergillus versicolor CBS 583.65</name>
    <dbReference type="NCBI Taxonomy" id="1036611"/>
    <lineage>
        <taxon>Eukaryota</taxon>
        <taxon>Fungi</taxon>
        <taxon>Dikarya</taxon>
        <taxon>Ascomycota</taxon>
        <taxon>Pezizomycotina</taxon>
        <taxon>Eurotiomycetes</taxon>
        <taxon>Eurotiomycetidae</taxon>
        <taxon>Eurotiales</taxon>
        <taxon>Aspergillaceae</taxon>
        <taxon>Aspergillus</taxon>
        <taxon>Aspergillus subgen. Nidulantes</taxon>
    </lineage>
</organism>
<dbReference type="GeneID" id="63728810"/>
<dbReference type="RefSeq" id="XP_040671827.1">
    <property type="nucleotide sequence ID" value="XM_040813299.1"/>
</dbReference>
<dbReference type="Proteomes" id="UP000184073">
    <property type="component" value="Unassembled WGS sequence"/>
</dbReference>
<evidence type="ECO:0000313" key="3">
    <source>
        <dbReference type="Proteomes" id="UP000184073"/>
    </source>
</evidence>
<dbReference type="EMBL" id="KV878134">
    <property type="protein sequence ID" value="OJJ06065.1"/>
    <property type="molecule type" value="Genomic_DNA"/>
</dbReference>
<dbReference type="VEuPathDB" id="FungiDB:ASPVEDRAFT_45482"/>
<reference evidence="3" key="1">
    <citation type="journal article" date="2017" name="Genome Biol.">
        <title>Comparative genomics reveals high biological diversity and specific adaptations in the industrially and medically important fungal genus Aspergillus.</title>
        <authorList>
            <person name="de Vries R.P."/>
            <person name="Riley R."/>
            <person name="Wiebenga A."/>
            <person name="Aguilar-Osorio G."/>
            <person name="Amillis S."/>
            <person name="Uchima C.A."/>
            <person name="Anderluh G."/>
            <person name="Asadollahi M."/>
            <person name="Askin M."/>
            <person name="Barry K."/>
            <person name="Battaglia E."/>
            <person name="Bayram O."/>
            <person name="Benocci T."/>
            <person name="Braus-Stromeyer S.A."/>
            <person name="Caldana C."/>
            <person name="Canovas D."/>
            <person name="Cerqueira G.C."/>
            <person name="Chen F."/>
            <person name="Chen W."/>
            <person name="Choi C."/>
            <person name="Clum A."/>
            <person name="Dos Santos R.A."/>
            <person name="Damasio A.R."/>
            <person name="Diallinas G."/>
            <person name="Emri T."/>
            <person name="Fekete E."/>
            <person name="Flipphi M."/>
            <person name="Freyberg S."/>
            <person name="Gallo A."/>
            <person name="Gournas C."/>
            <person name="Habgood R."/>
            <person name="Hainaut M."/>
            <person name="Harispe M.L."/>
            <person name="Henrissat B."/>
            <person name="Hilden K.S."/>
            <person name="Hope R."/>
            <person name="Hossain A."/>
            <person name="Karabika E."/>
            <person name="Karaffa L."/>
            <person name="Karanyi Z."/>
            <person name="Krasevec N."/>
            <person name="Kuo A."/>
            <person name="Kusch H."/>
            <person name="LaButti K."/>
            <person name="Lagendijk E.L."/>
            <person name="Lapidus A."/>
            <person name="Levasseur A."/>
            <person name="Lindquist E."/>
            <person name="Lipzen A."/>
            <person name="Logrieco A.F."/>
            <person name="MacCabe A."/>
            <person name="Maekelae M.R."/>
            <person name="Malavazi I."/>
            <person name="Melin P."/>
            <person name="Meyer V."/>
            <person name="Mielnichuk N."/>
            <person name="Miskei M."/>
            <person name="Molnar A.P."/>
            <person name="Mule G."/>
            <person name="Ngan C.Y."/>
            <person name="Orejas M."/>
            <person name="Orosz E."/>
            <person name="Ouedraogo J.P."/>
            <person name="Overkamp K.M."/>
            <person name="Park H.-S."/>
            <person name="Perrone G."/>
            <person name="Piumi F."/>
            <person name="Punt P.J."/>
            <person name="Ram A.F."/>
            <person name="Ramon A."/>
            <person name="Rauscher S."/>
            <person name="Record E."/>
            <person name="Riano-Pachon D.M."/>
            <person name="Robert V."/>
            <person name="Roehrig J."/>
            <person name="Ruller R."/>
            <person name="Salamov A."/>
            <person name="Salih N.S."/>
            <person name="Samson R.A."/>
            <person name="Sandor E."/>
            <person name="Sanguinetti M."/>
            <person name="Schuetze T."/>
            <person name="Sepcic K."/>
            <person name="Shelest E."/>
            <person name="Sherlock G."/>
            <person name="Sophianopoulou V."/>
            <person name="Squina F.M."/>
            <person name="Sun H."/>
            <person name="Susca A."/>
            <person name="Todd R.B."/>
            <person name="Tsang A."/>
            <person name="Unkles S.E."/>
            <person name="van de Wiele N."/>
            <person name="van Rossen-Uffink D."/>
            <person name="Oliveira J.V."/>
            <person name="Vesth T.C."/>
            <person name="Visser J."/>
            <person name="Yu J.-H."/>
            <person name="Zhou M."/>
            <person name="Andersen M.R."/>
            <person name="Archer D.B."/>
            <person name="Baker S.E."/>
            <person name="Benoit I."/>
            <person name="Brakhage A.A."/>
            <person name="Braus G.H."/>
            <person name="Fischer R."/>
            <person name="Frisvad J.C."/>
            <person name="Goldman G.H."/>
            <person name="Houbraken J."/>
            <person name="Oakley B."/>
            <person name="Pocsi I."/>
            <person name="Scazzocchio C."/>
            <person name="Seiboth B."/>
            <person name="vanKuyk P.A."/>
            <person name="Wortman J."/>
            <person name="Dyer P.S."/>
            <person name="Grigoriev I.V."/>
        </authorList>
    </citation>
    <scope>NUCLEOTIDE SEQUENCE [LARGE SCALE GENOMIC DNA]</scope>
    <source>
        <strain evidence="3">CBS 583.65</strain>
    </source>
</reference>
<dbReference type="AlphaFoldDB" id="A0A1L9PX84"/>
<feature type="region of interest" description="Disordered" evidence="1">
    <location>
        <begin position="93"/>
        <end position="120"/>
    </location>
</feature>